<evidence type="ECO:0008006" key="4">
    <source>
        <dbReference type="Google" id="ProtNLM"/>
    </source>
</evidence>
<keyword evidence="1" id="KW-0732">Signal</keyword>
<feature type="signal peptide" evidence="1">
    <location>
        <begin position="1"/>
        <end position="26"/>
    </location>
</feature>
<evidence type="ECO:0000313" key="2">
    <source>
        <dbReference type="EMBL" id="UNM10397.1"/>
    </source>
</evidence>
<accession>A0ABY3WCW9</accession>
<proteinExistence type="predicted"/>
<gene>
    <name evidence="2" type="ORF">J4032_01730</name>
</gene>
<dbReference type="Proteomes" id="UP000828924">
    <property type="component" value="Chromosome"/>
</dbReference>
<sequence>MRTARVLAVGALTVVAFGLPGAAAVADESDVHVSPDVAYPGSTVTVSTSACESGGYAKGQAEAGGQINLIESDNEGELAGEFTVPEDAEDGVYSITVKCPPATRVVTDFEVARQPDGAVRGGFGGAGGMSGTEIAAGSALILGAAGGLVARRRRAGAAG</sequence>
<evidence type="ECO:0000313" key="3">
    <source>
        <dbReference type="Proteomes" id="UP000828924"/>
    </source>
</evidence>
<evidence type="ECO:0000256" key="1">
    <source>
        <dbReference type="SAM" id="SignalP"/>
    </source>
</evidence>
<name>A0ABY3WCW9_9ACTN</name>
<organism evidence="2 3">
    <name type="scientific">Streptomyces formicae</name>
    <dbReference type="NCBI Taxonomy" id="1616117"/>
    <lineage>
        <taxon>Bacteria</taxon>
        <taxon>Bacillati</taxon>
        <taxon>Actinomycetota</taxon>
        <taxon>Actinomycetes</taxon>
        <taxon>Kitasatosporales</taxon>
        <taxon>Streptomycetaceae</taxon>
        <taxon>Streptomyces</taxon>
    </lineage>
</organism>
<reference evidence="2 3" key="1">
    <citation type="submission" date="2021-03" db="EMBL/GenBank/DDBJ databases">
        <title>Complete genome of Streptomyces formicae strain 1H-GS9 (DSM 100524).</title>
        <authorList>
            <person name="Atanasov K.E."/>
            <person name="Altabella T."/>
            <person name="Ferrer A."/>
        </authorList>
    </citation>
    <scope>NUCLEOTIDE SEQUENCE [LARGE SCALE GENOMIC DNA]</scope>
    <source>
        <strain evidence="2 3">1H-GS9</strain>
    </source>
</reference>
<protein>
    <recommendedName>
        <fullName evidence="4">Sortase</fullName>
    </recommendedName>
</protein>
<keyword evidence="3" id="KW-1185">Reference proteome</keyword>
<feature type="chain" id="PRO_5046525123" description="Sortase" evidence="1">
    <location>
        <begin position="27"/>
        <end position="159"/>
    </location>
</feature>
<dbReference type="EMBL" id="CP071872">
    <property type="protein sequence ID" value="UNM10397.1"/>
    <property type="molecule type" value="Genomic_DNA"/>
</dbReference>